<feature type="compositionally biased region" description="Basic and acidic residues" evidence="2">
    <location>
        <begin position="438"/>
        <end position="454"/>
    </location>
</feature>
<dbReference type="AlphaFoldDB" id="A0A146JZW5"/>
<feature type="region of interest" description="Disordered" evidence="2">
    <location>
        <begin position="582"/>
        <end position="604"/>
    </location>
</feature>
<feature type="non-terminal residue" evidence="3">
    <location>
        <position position="1"/>
    </location>
</feature>
<evidence type="ECO:0000256" key="1">
    <source>
        <dbReference type="SAM" id="Coils"/>
    </source>
</evidence>
<dbReference type="EMBL" id="GDID01006374">
    <property type="protein sequence ID" value="JAP90232.1"/>
    <property type="molecule type" value="Transcribed_RNA"/>
</dbReference>
<name>A0A146JZW5_9EUKA</name>
<feature type="region of interest" description="Disordered" evidence="2">
    <location>
        <begin position="431"/>
        <end position="502"/>
    </location>
</feature>
<keyword evidence="1" id="KW-0175">Coiled coil</keyword>
<gene>
    <name evidence="3" type="ORF">TPC1_30273</name>
</gene>
<proteinExistence type="predicted"/>
<feature type="compositionally biased region" description="Polar residues" evidence="2">
    <location>
        <begin position="476"/>
        <end position="501"/>
    </location>
</feature>
<evidence type="ECO:0000313" key="3">
    <source>
        <dbReference type="EMBL" id="JAP90232.1"/>
    </source>
</evidence>
<feature type="coiled-coil region" evidence="1">
    <location>
        <begin position="142"/>
        <end position="176"/>
    </location>
</feature>
<reference evidence="3" key="1">
    <citation type="submission" date="2015-07" db="EMBL/GenBank/DDBJ databases">
        <title>Adaptation to a free-living lifestyle via gene acquisitions in the diplomonad Trepomonas sp. PC1.</title>
        <authorList>
            <person name="Xu F."/>
            <person name="Jerlstrom-Hultqvist J."/>
            <person name="Kolisko M."/>
            <person name="Simpson A.G.B."/>
            <person name="Roger A.J."/>
            <person name="Svard S.G."/>
            <person name="Andersson J.O."/>
        </authorList>
    </citation>
    <scope>NUCLEOTIDE SEQUENCE</scope>
    <source>
        <strain evidence="3">PC1</strain>
    </source>
</reference>
<feature type="non-terminal residue" evidence="3">
    <location>
        <position position="761"/>
    </location>
</feature>
<evidence type="ECO:0000256" key="2">
    <source>
        <dbReference type="SAM" id="MobiDB-lite"/>
    </source>
</evidence>
<sequence length="761" mass="87938">QIEILETQISLKDVKIADYRQQIDFWKNKCSKIPIPIISQDNQKLKTDFESRLNEQIDLTVKFQEQAQQLDFVCQQQKLQFQNQFDEQQQKNNENRSQLEQRLNKQLSVVTEDLEREITKNQKLGLQLTQQKKDQTELRVQLNLQRAQLKQFTESYDQLNELFQVLKAQLAQQQKESKLQNAIINQLTAQQTEFINIITQQKNETQSHYKVLAQNALVQKHLFSKFEFQNGKILELKAMLKLQNAEKLKLQLKSSFLSQKVVKQKEDFTQAYKNLLKKLLEQKIAEKHTKLKESLLFTQNNDQKQNEISQLKTDLQTYQETLQEYADQIDEINELAARLQTDNEALQKYITQLENTQLEMQQKINFLAKKPETAQDEAQTDDYLQKLEESGNRNQTKIEQLQKQIEELKNWQLSQVMHLQAKTVQNIDEDMFSDSDSSSEKAKSIENTFSEEKSIQLQKVDSIESDEPNVVPNEPIDQNQQKSVQSASDPSQNEVKSLQTDQSREISVAESVVQYPINIVKQAVLLNAPNTSHDTLAQANNFQTNVGPSDDKTPQEDIEIVFKQPKMEFTESIKPRFAKRIQKEEPSLESAEINTKLPPPKPKLKLDLSKIQKPELPKPALSKIAEKAEPSDEYLFQSEVQVKSPFAQPIPSVPSQTQPIANMVGSDKFDQMSITEPEQSKKSETIRSSQMPTSQLKQSAQSTEGVSFLQQNPFENQSILNNQSMAFDQTQVVHFESLMSMMEQDSIMEDQLKRIEKDGKP</sequence>
<accession>A0A146JZW5</accession>
<feature type="coiled-coil region" evidence="1">
    <location>
        <begin position="301"/>
        <end position="404"/>
    </location>
</feature>
<feature type="compositionally biased region" description="Polar residues" evidence="2">
    <location>
        <begin position="686"/>
        <end position="710"/>
    </location>
</feature>
<feature type="region of interest" description="Disordered" evidence="2">
    <location>
        <begin position="670"/>
        <end position="710"/>
    </location>
</feature>
<organism evidence="3">
    <name type="scientific">Trepomonas sp. PC1</name>
    <dbReference type="NCBI Taxonomy" id="1076344"/>
    <lineage>
        <taxon>Eukaryota</taxon>
        <taxon>Metamonada</taxon>
        <taxon>Diplomonadida</taxon>
        <taxon>Hexamitidae</taxon>
        <taxon>Hexamitinae</taxon>
        <taxon>Trepomonas</taxon>
    </lineage>
</organism>
<protein>
    <submittedName>
        <fullName evidence="3">Uncharacterized protein</fullName>
    </submittedName>
</protein>